<dbReference type="SUPFAM" id="SSF57716">
    <property type="entry name" value="Glucocorticoid receptor-like (DNA-binding domain)"/>
    <property type="match status" value="3"/>
</dbReference>
<dbReference type="InterPro" id="IPR001781">
    <property type="entry name" value="Znf_LIM"/>
</dbReference>
<dbReference type="Gene3D" id="2.10.110.10">
    <property type="entry name" value="Cysteine Rich Protein"/>
    <property type="match status" value="3"/>
</dbReference>
<feature type="compositionally biased region" description="Polar residues" evidence="4">
    <location>
        <begin position="109"/>
        <end position="118"/>
    </location>
</feature>
<feature type="compositionally biased region" description="Polar residues" evidence="4">
    <location>
        <begin position="380"/>
        <end position="393"/>
    </location>
</feature>
<evidence type="ECO:0000259" key="5">
    <source>
        <dbReference type="PROSITE" id="PS50023"/>
    </source>
</evidence>
<dbReference type="KEGG" id="apuu:APUU_60213A"/>
<feature type="compositionally biased region" description="Polar residues" evidence="4">
    <location>
        <begin position="333"/>
        <end position="343"/>
    </location>
</feature>
<dbReference type="SMART" id="SM00132">
    <property type="entry name" value="LIM"/>
    <property type="match status" value="3"/>
</dbReference>
<feature type="compositionally biased region" description="Basic and acidic residues" evidence="4">
    <location>
        <begin position="231"/>
        <end position="246"/>
    </location>
</feature>
<feature type="compositionally biased region" description="Basic and acidic residues" evidence="4">
    <location>
        <begin position="500"/>
        <end position="518"/>
    </location>
</feature>
<evidence type="ECO:0000256" key="2">
    <source>
        <dbReference type="ARBA" id="ARBA00022833"/>
    </source>
</evidence>
<keyword evidence="1 3" id="KW-0479">Metal-binding</keyword>
<dbReference type="FunFam" id="2.10.110.10:FF:000077">
    <property type="entry name" value="LIM domain protein"/>
    <property type="match status" value="1"/>
</dbReference>
<dbReference type="Proteomes" id="UP000654913">
    <property type="component" value="Chromosome 6"/>
</dbReference>
<accession>A0A7R7XSY4</accession>
<proteinExistence type="predicted"/>
<evidence type="ECO:0000256" key="4">
    <source>
        <dbReference type="SAM" id="MobiDB-lite"/>
    </source>
</evidence>
<feature type="region of interest" description="Disordered" evidence="4">
    <location>
        <begin position="1"/>
        <end position="173"/>
    </location>
</feature>
<dbReference type="PANTHER" id="PTHR24216:SF8">
    <property type="entry name" value="PAXILLIN, ISOFORM F"/>
    <property type="match status" value="1"/>
</dbReference>
<evidence type="ECO:0000256" key="1">
    <source>
        <dbReference type="ARBA" id="ARBA00022723"/>
    </source>
</evidence>
<dbReference type="FunFam" id="2.10.110.10:FF:000113">
    <property type="entry name" value="LIM domain-containing protein"/>
    <property type="match status" value="1"/>
</dbReference>
<feature type="domain" description="LIM zinc-binding" evidence="5">
    <location>
        <begin position="558"/>
        <end position="617"/>
    </location>
</feature>
<dbReference type="Pfam" id="PF00412">
    <property type="entry name" value="LIM"/>
    <property type="match status" value="3"/>
</dbReference>
<feature type="domain" description="LIM zinc-binding" evidence="5">
    <location>
        <begin position="636"/>
        <end position="696"/>
    </location>
</feature>
<feature type="region of interest" description="Disordered" evidence="4">
    <location>
        <begin position="202"/>
        <end position="540"/>
    </location>
</feature>
<dbReference type="GO" id="GO:0046872">
    <property type="term" value="F:metal ion binding"/>
    <property type="evidence" value="ECO:0007669"/>
    <property type="project" value="UniProtKB-KW"/>
</dbReference>
<keyword evidence="2 3" id="KW-0862">Zinc</keyword>
<dbReference type="PROSITE" id="PS50023">
    <property type="entry name" value="LIM_DOMAIN_2"/>
    <property type="match status" value="2"/>
</dbReference>
<feature type="compositionally biased region" description="Basic and acidic residues" evidence="4">
    <location>
        <begin position="403"/>
        <end position="423"/>
    </location>
</feature>
<dbReference type="GeneID" id="64977170"/>
<dbReference type="OrthoDB" id="15567at2759"/>
<feature type="compositionally biased region" description="Basic and acidic residues" evidence="4">
    <location>
        <begin position="59"/>
        <end position="68"/>
    </location>
</feature>
<organism evidence="6 7">
    <name type="scientific">Aspergillus puulaauensis</name>
    <dbReference type="NCBI Taxonomy" id="1220207"/>
    <lineage>
        <taxon>Eukaryota</taxon>
        <taxon>Fungi</taxon>
        <taxon>Dikarya</taxon>
        <taxon>Ascomycota</taxon>
        <taxon>Pezizomycotina</taxon>
        <taxon>Eurotiomycetes</taxon>
        <taxon>Eurotiomycetidae</taxon>
        <taxon>Eurotiales</taxon>
        <taxon>Aspergillaceae</taxon>
        <taxon>Aspergillus</taxon>
    </lineage>
</organism>
<gene>
    <name evidence="6" type="ORF">APUU_60213A</name>
</gene>
<dbReference type="FunFam" id="2.10.110.10:FF:000127">
    <property type="entry name" value="LIM domain protein"/>
    <property type="match status" value="1"/>
</dbReference>
<name>A0A7R7XSY4_9EURO</name>
<keyword evidence="3" id="KW-0440">LIM domain</keyword>
<dbReference type="PANTHER" id="PTHR24216">
    <property type="entry name" value="PAXILLIN-RELATED"/>
    <property type="match status" value="1"/>
</dbReference>
<feature type="compositionally biased region" description="Basic residues" evidence="4">
    <location>
        <begin position="272"/>
        <end position="282"/>
    </location>
</feature>
<feature type="compositionally biased region" description="Polar residues" evidence="4">
    <location>
        <begin position="251"/>
        <end position="261"/>
    </location>
</feature>
<dbReference type="GO" id="GO:0030695">
    <property type="term" value="F:GTPase regulator activity"/>
    <property type="evidence" value="ECO:0007669"/>
    <property type="project" value="UniProtKB-ARBA"/>
</dbReference>
<protein>
    <recommendedName>
        <fullName evidence="5">LIM zinc-binding domain-containing protein</fullName>
    </recommendedName>
</protein>
<reference evidence="6" key="1">
    <citation type="submission" date="2021-01" db="EMBL/GenBank/DDBJ databases">
        <authorList>
            <consortium name="Aspergillus puulaauensis MK2 genome sequencing consortium"/>
            <person name="Kazuki M."/>
            <person name="Futagami T."/>
        </authorList>
    </citation>
    <scope>NUCLEOTIDE SEQUENCE</scope>
    <source>
        <strain evidence="6">MK2</strain>
    </source>
</reference>
<dbReference type="CDD" id="cd08368">
    <property type="entry name" value="LIM"/>
    <property type="match status" value="1"/>
</dbReference>
<sequence length="777" mass="86339">MIHRSSLQHNKGRDSQRKVTPPGPSYMSNDQIASYLKDLRTNRPTRPGGSRPLPSRTESPSKPRDELPPRATSAMSMYGHSRAGSAAPPAEIERPRASSALSNHRPVSFRSSVGSSTGRPLVQEPRVVPVRKNVSPARAFSRISSTSQPPSYREAPQRRIEREEARSLRDALQGMEVNDEIRIHEDAQDEATELVWMHQNPGLQFKNPYAPYRNPDVNKPHGSPEEQSPPQEKRSGFRNSWRDSHRLSFRGQPTKTSTESEPTGFGEEGSVHKRSGIPRKNLKVNFALPRDQEQPSDDGLGIVGVNGDSSRGIFRNPKDQIYEEPDPNDDQRSMFSKSDSSALRSKPRNALPQGSRPLPSRFGSIPFVDKLSRFELHKQPPTQSRNPDYRTNTPSPPIPDVTQETRESVPTKDGLEIRGDDIRAATSKRRSDRSSKLPMPSAVSDRTGRPIVSFDPTWKPTEAQSPPKREIPEIQAPESAPSPPTIAVSEPPSVPVINIADEKEPTIAEMDKPREQKPSPKPPSNPKDPQRSSNGLRKFLPSQDRWMSTYSRAGVPTASCESCSLPIAGKVVTAAGTRFHPECFICYHCHTALECVAFYQEPDAKRAERLADPSADEEAHSLRFYCHLDFHELFSPRCKSCKTPIEGEVVVACGAEWHVGHFFCAECGDPFNSNTPFVEKDGYAWCLNCHSRRTAPNCSGCKKPVLDDIVVTAVGGKWHDNCFLCHECGDGFGPEGRYFVKEGEPRRTAKGRIIGGPVQLAVCERCEGIRLKTSPRT</sequence>
<dbReference type="RefSeq" id="XP_041559359.1">
    <property type="nucleotide sequence ID" value="XM_041707032.1"/>
</dbReference>
<dbReference type="PROSITE" id="PS00478">
    <property type="entry name" value="LIM_DOMAIN_1"/>
    <property type="match status" value="2"/>
</dbReference>
<reference evidence="6" key="2">
    <citation type="submission" date="2021-02" db="EMBL/GenBank/DDBJ databases">
        <title>Aspergillus puulaauensis MK2 genome sequence.</title>
        <authorList>
            <person name="Futagami T."/>
            <person name="Mori K."/>
            <person name="Kadooka C."/>
            <person name="Tanaka T."/>
        </authorList>
    </citation>
    <scope>NUCLEOTIDE SEQUENCE</scope>
    <source>
        <strain evidence="6">MK2</strain>
    </source>
</reference>
<dbReference type="EMBL" id="AP024448">
    <property type="protein sequence ID" value="BCS27165.1"/>
    <property type="molecule type" value="Genomic_DNA"/>
</dbReference>
<feature type="compositionally biased region" description="Basic and acidic residues" evidence="4">
    <location>
        <begin position="155"/>
        <end position="169"/>
    </location>
</feature>
<dbReference type="AlphaFoldDB" id="A0A7R7XSY4"/>
<keyword evidence="7" id="KW-1185">Reference proteome</keyword>
<evidence type="ECO:0000313" key="6">
    <source>
        <dbReference type="EMBL" id="BCS27165.1"/>
    </source>
</evidence>
<evidence type="ECO:0000313" key="7">
    <source>
        <dbReference type="Proteomes" id="UP000654913"/>
    </source>
</evidence>
<evidence type="ECO:0000256" key="3">
    <source>
        <dbReference type="PROSITE-ProRule" id="PRU00125"/>
    </source>
</evidence>